<organism evidence="1 2">
    <name type="scientific">Ciona intestinalis</name>
    <name type="common">Transparent sea squirt</name>
    <name type="synonym">Ascidia intestinalis</name>
    <dbReference type="NCBI Taxonomy" id="7719"/>
    <lineage>
        <taxon>Eukaryota</taxon>
        <taxon>Metazoa</taxon>
        <taxon>Chordata</taxon>
        <taxon>Tunicata</taxon>
        <taxon>Ascidiacea</taxon>
        <taxon>Phlebobranchia</taxon>
        <taxon>Cionidae</taxon>
        <taxon>Ciona</taxon>
    </lineage>
</organism>
<protein>
    <submittedName>
        <fullName evidence="1">Uncharacterized protein</fullName>
    </submittedName>
</protein>
<evidence type="ECO:0000313" key="1">
    <source>
        <dbReference type="Ensembl" id="ENSCINP00000032699.1"/>
    </source>
</evidence>
<dbReference type="HOGENOM" id="CLU_2978417_0_0_1"/>
<dbReference type="Ensembl" id="ENSCINT00000032591.1">
    <property type="protein sequence ID" value="ENSCINP00000032699.1"/>
    <property type="gene ID" value="ENSCING00000019242.1"/>
</dbReference>
<reference evidence="1" key="3">
    <citation type="submission" date="2025-08" db="UniProtKB">
        <authorList>
            <consortium name="Ensembl"/>
        </authorList>
    </citation>
    <scope>IDENTIFICATION</scope>
</reference>
<dbReference type="AlphaFoldDB" id="H2XSR5"/>
<dbReference type="EMBL" id="EAAA01000012">
    <property type="status" value="NOT_ANNOTATED_CDS"/>
    <property type="molecule type" value="Genomic_DNA"/>
</dbReference>
<proteinExistence type="predicted"/>
<evidence type="ECO:0000313" key="2">
    <source>
        <dbReference type="Proteomes" id="UP000008144"/>
    </source>
</evidence>
<sequence>MFVLLMMQRETQSHLPHKSFLHLQDRGRTKTWEERKVVKNRYCVLLEKICYYLKKMCY</sequence>
<name>H2XSR5_CIOIN</name>
<keyword evidence="2" id="KW-1185">Reference proteome</keyword>
<reference evidence="1" key="4">
    <citation type="submission" date="2025-09" db="UniProtKB">
        <authorList>
            <consortium name="Ensembl"/>
        </authorList>
    </citation>
    <scope>IDENTIFICATION</scope>
</reference>
<dbReference type="Proteomes" id="UP000008144">
    <property type="component" value="Chromosome 1"/>
</dbReference>
<dbReference type="InParanoid" id="H2XSR5"/>
<accession>H2XSR5</accession>
<reference evidence="2" key="1">
    <citation type="journal article" date="2002" name="Science">
        <title>The draft genome of Ciona intestinalis: insights into chordate and vertebrate origins.</title>
        <authorList>
            <person name="Dehal P."/>
            <person name="Satou Y."/>
            <person name="Campbell R.K."/>
            <person name="Chapman J."/>
            <person name="Degnan B."/>
            <person name="De Tomaso A."/>
            <person name="Davidson B."/>
            <person name="Di Gregorio A."/>
            <person name="Gelpke M."/>
            <person name="Goodstein D.M."/>
            <person name="Harafuji N."/>
            <person name="Hastings K.E."/>
            <person name="Ho I."/>
            <person name="Hotta K."/>
            <person name="Huang W."/>
            <person name="Kawashima T."/>
            <person name="Lemaire P."/>
            <person name="Martinez D."/>
            <person name="Meinertzhagen I.A."/>
            <person name="Necula S."/>
            <person name="Nonaka M."/>
            <person name="Putnam N."/>
            <person name="Rash S."/>
            <person name="Saiga H."/>
            <person name="Satake M."/>
            <person name="Terry A."/>
            <person name="Yamada L."/>
            <person name="Wang H.G."/>
            <person name="Awazu S."/>
            <person name="Azumi K."/>
            <person name="Boore J."/>
            <person name="Branno M."/>
            <person name="Chin-Bow S."/>
            <person name="DeSantis R."/>
            <person name="Doyle S."/>
            <person name="Francino P."/>
            <person name="Keys D.N."/>
            <person name="Haga S."/>
            <person name="Hayashi H."/>
            <person name="Hino K."/>
            <person name="Imai K.S."/>
            <person name="Inaba K."/>
            <person name="Kano S."/>
            <person name="Kobayashi K."/>
            <person name="Kobayashi M."/>
            <person name="Lee B.I."/>
            <person name="Makabe K.W."/>
            <person name="Manohar C."/>
            <person name="Matassi G."/>
            <person name="Medina M."/>
            <person name="Mochizuki Y."/>
            <person name="Mount S."/>
            <person name="Morishita T."/>
            <person name="Miura S."/>
            <person name="Nakayama A."/>
            <person name="Nishizaka S."/>
            <person name="Nomoto H."/>
            <person name="Ohta F."/>
            <person name="Oishi K."/>
            <person name="Rigoutsos I."/>
            <person name="Sano M."/>
            <person name="Sasaki A."/>
            <person name="Sasakura Y."/>
            <person name="Shoguchi E."/>
            <person name="Shin-i T."/>
            <person name="Spagnuolo A."/>
            <person name="Stainier D."/>
            <person name="Suzuki M.M."/>
            <person name="Tassy O."/>
            <person name="Takatori N."/>
            <person name="Tokuoka M."/>
            <person name="Yagi K."/>
            <person name="Yoshizaki F."/>
            <person name="Wada S."/>
            <person name="Zhang C."/>
            <person name="Hyatt P.D."/>
            <person name="Larimer F."/>
            <person name="Detter C."/>
            <person name="Doggett N."/>
            <person name="Glavina T."/>
            <person name="Hawkins T."/>
            <person name="Richardson P."/>
            <person name="Lucas S."/>
            <person name="Kohara Y."/>
            <person name="Levine M."/>
            <person name="Satoh N."/>
            <person name="Rokhsar D.S."/>
        </authorList>
    </citation>
    <scope>NUCLEOTIDE SEQUENCE [LARGE SCALE GENOMIC DNA]</scope>
</reference>
<reference evidence="1" key="2">
    <citation type="journal article" date="2008" name="Genome Biol.">
        <title>Improved genome assembly and evidence-based global gene model set for the chordate Ciona intestinalis: new insight into intron and operon populations.</title>
        <authorList>
            <person name="Satou Y."/>
            <person name="Mineta K."/>
            <person name="Ogasawara M."/>
            <person name="Sasakura Y."/>
            <person name="Shoguchi E."/>
            <person name="Ueno K."/>
            <person name="Yamada L."/>
            <person name="Matsumoto J."/>
            <person name="Wasserscheid J."/>
            <person name="Dewar K."/>
            <person name="Wiley G.B."/>
            <person name="Macmil S.L."/>
            <person name="Roe B.A."/>
            <person name="Zeller R.W."/>
            <person name="Hastings K.E."/>
            <person name="Lemaire P."/>
            <person name="Lindquist E."/>
            <person name="Endo T."/>
            <person name="Hotta K."/>
            <person name="Inaba K."/>
        </authorList>
    </citation>
    <scope>NUCLEOTIDE SEQUENCE [LARGE SCALE GENOMIC DNA]</scope>
    <source>
        <strain evidence="1">wild type</strain>
    </source>
</reference>